<reference evidence="2" key="1">
    <citation type="journal article" date="2023" name="Commun. Biol.">
        <title>Genome analysis of Parmales, the sister group of diatoms, reveals the evolutionary specialization of diatoms from phago-mixotrophs to photoautotrophs.</title>
        <authorList>
            <person name="Ban H."/>
            <person name="Sato S."/>
            <person name="Yoshikawa S."/>
            <person name="Yamada K."/>
            <person name="Nakamura Y."/>
            <person name="Ichinomiya M."/>
            <person name="Sato N."/>
            <person name="Blanc-Mathieu R."/>
            <person name="Endo H."/>
            <person name="Kuwata A."/>
            <person name="Ogata H."/>
        </authorList>
    </citation>
    <scope>NUCLEOTIDE SEQUENCE [LARGE SCALE GENOMIC DNA]</scope>
</reference>
<dbReference type="AlphaFoldDB" id="A0A9W6ZKL6"/>
<comment type="caution">
    <text evidence="1">The sequence shown here is derived from an EMBL/GenBank/DDBJ whole genome shotgun (WGS) entry which is preliminary data.</text>
</comment>
<organism evidence="1 2">
    <name type="scientific">Triparma laevis f. inornata</name>
    <dbReference type="NCBI Taxonomy" id="1714386"/>
    <lineage>
        <taxon>Eukaryota</taxon>
        <taxon>Sar</taxon>
        <taxon>Stramenopiles</taxon>
        <taxon>Ochrophyta</taxon>
        <taxon>Bolidophyceae</taxon>
        <taxon>Parmales</taxon>
        <taxon>Triparmaceae</taxon>
        <taxon>Triparma</taxon>
    </lineage>
</organism>
<proteinExistence type="predicted"/>
<accession>A0A9W6ZKL6</accession>
<protein>
    <submittedName>
        <fullName evidence="1">Uncharacterized protein</fullName>
    </submittedName>
</protein>
<evidence type="ECO:0000313" key="1">
    <source>
        <dbReference type="EMBL" id="GMH54561.1"/>
    </source>
</evidence>
<dbReference type="EMBL" id="BLQM01000039">
    <property type="protein sequence ID" value="GMH54561.1"/>
    <property type="molecule type" value="Genomic_DNA"/>
</dbReference>
<dbReference type="Proteomes" id="UP001162640">
    <property type="component" value="Unassembled WGS sequence"/>
</dbReference>
<gene>
    <name evidence="1" type="ORF">TL16_g01699</name>
</gene>
<name>A0A9W6ZKL6_9STRA</name>
<sequence length="78" mass="8870">MYIRNAMHDNKTKIGKATLDPMRLNGGEIPGWYFLTKEPYTRGILHSKILLLRVNDGLRVIVAGSNWIGQWGCDRDAL</sequence>
<evidence type="ECO:0000313" key="2">
    <source>
        <dbReference type="Proteomes" id="UP001162640"/>
    </source>
</evidence>